<gene>
    <name evidence="7" type="ordered locus">Pmen_0437</name>
</gene>
<dbReference type="NCBIfam" id="NF004837">
    <property type="entry name" value="PRK06187.1"/>
    <property type="match status" value="1"/>
</dbReference>
<proteinExistence type="inferred from homology"/>
<dbReference type="SUPFAM" id="SSF56801">
    <property type="entry name" value="Acetyl-CoA synthetase-like"/>
    <property type="match status" value="1"/>
</dbReference>
<name>A4XPE3_ECTM1</name>
<dbReference type="InterPro" id="IPR025110">
    <property type="entry name" value="AMP-bd_C"/>
</dbReference>
<keyword evidence="2 7" id="KW-0436">Ligase</keyword>
<dbReference type="KEGG" id="pmy:Pmen_0437"/>
<dbReference type="STRING" id="399739.Pmen_0437"/>
<dbReference type="eggNOG" id="COG0318">
    <property type="taxonomic scope" value="Bacteria"/>
</dbReference>
<dbReference type="InterPro" id="IPR045851">
    <property type="entry name" value="AMP-bd_C_sf"/>
</dbReference>
<dbReference type="PROSITE" id="PS00455">
    <property type="entry name" value="AMP_BINDING"/>
    <property type="match status" value="1"/>
</dbReference>
<keyword evidence="3" id="KW-0276">Fatty acid metabolism</keyword>
<accession>A4XPE3</accession>
<evidence type="ECO:0000256" key="4">
    <source>
        <dbReference type="ARBA" id="ARBA00023098"/>
    </source>
</evidence>
<dbReference type="PANTHER" id="PTHR43859">
    <property type="entry name" value="ACYL-ACTIVATING ENZYME"/>
    <property type="match status" value="1"/>
</dbReference>
<dbReference type="CDD" id="cd12119">
    <property type="entry name" value="ttLC_FACS_AlkK_like"/>
    <property type="match status" value="1"/>
</dbReference>
<feature type="domain" description="AMP-binding enzyme C-terminal" evidence="6">
    <location>
        <begin position="449"/>
        <end position="524"/>
    </location>
</feature>
<evidence type="ECO:0000313" key="7">
    <source>
        <dbReference type="EMBL" id="ABP83209.1"/>
    </source>
</evidence>
<sequence length="547" mass="59447">MMLGQMMRNQLVIGSLVEHAARYHGAREVVSVETSGEVTRSCWKEVELRARKLASALGKMGLTPSDRCATIAWNNIRHLEVYYAVSGAGMVCHTINPRLFIEQITYVINHAEDKVVFLDDTFLPIIAEIRGSLPKVKAFVLMAHNNSNASAQMPGLIAYEDLIGQGDDNYIWPDVDENEASSLCYTSGTTGNPKGVLYSHRSTVLHSMTTAMPDTLNLSARDTILPVVPMFHVNAWGTPYSAAMVGAKLVLPGPALDGASLSKLIASEGVSIALGVPVVWQGLLAAQAGNGSKSQSLTRVVVGGSACPASMIREFNDIYGVEVIHAWGMTELSPFGTANTPLAHHVDLSPDEKLSLRKSQGRPPYGVELKIVDDEGIRLPEDGRSKGNLMARGHWVIKDYFHSDPGSTLSDGWFSTGDVATIDSDGFMTICDRAKDIIKSGGEWISTVELESIAIAHPHIVDAAVIAARHEKWDERPLLIAVKSPNSELTSGEVCNYFADKVARWQIPDAAIFVEELPRNGTGKILKNRLREKYGDILLRSSSSVCE</sequence>
<feature type="domain" description="AMP-dependent synthetase/ligase" evidence="5">
    <location>
        <begin position="18"/>
        <end position="401"/>
    </location>
</feature>
<evidence type="ECO:0000259" key="6">
    <source>
        <dbReference type="Pfam" id="PF13193"/>
    </source>
</evidence>
<evidence type="ECO:0000259" key="5">
    <source>
        <dbReference type="Pfam" id="PF00501"/>
    </source>
</evidence>
<dbReference type="Pfam" id="PF00501">
    <property type="entry name" value="AMP-binding"/>
    <property type="match status" value="1"/>
</dbReference>
<comment type="similarity">
    <text evidence="1">Belongs to the ATP-dependent AMP-binding enzyme family.</text>
</comment>
<dbReference type="InterPro" id="IPR020845">
    <property type="entry name" value="AMP-binding_CS"/>
</dbReference>
<reference evidence="7" key="1">
    <citation type="submission" date="2007-04" db="EMBL/GenBank/DDBJ databases">
        <title>Complete sequence of Pseudomonas mendocina ymp.</title>
        <authorList>
            <consortium name="US DOE Joint Genome Institute"/>
            <person name="Copeland A."/>
            <person name="Lucas S."/>
            <person name="Lapidus A."/>
            <person name="Barry K."/>
            <person name="Glavina del Rio T."/>
            <person name="Dalin E."/>
            <person name="Tice H."/>
            <person name="Pitluck S."/>
            <person name="Kiss H."/>
            <person name="Brettin T."/>
            <person name="Detter J.C."/>
            <person name="Bruce D."/>
            <person name="Han C."/>
            <person name="Schmutz J."/>
            <person name="Larimer F."/>
            <person name="Land M."/>
            <person name="Hauser L."/>
            <person name="Kyrpides N."/>
            <person name="Mikhailova N."/>
            <person name="Hersman L."/>
            <person name="Dubois J."/>
            <person name="Maurice P."/>
            <person name="Richardson P."/>
        </authorList>
    </citation>
    <scope>NUCLEOTIDE SEQUENCE [LARGE SCALE GENOMIC DNA]</scope>
    <source>
        <strain evidence="7">Ymp</strain>
    </source>
</reference>
<evidence type="ECO:0000256" key="3">
    <source>
        <dbReference type="ARBA" id="ARBA00022832"/>
    </source>
</evidence>
<dbReference type="GO" id="GO:0016874">
    <property type="term" value="F:ligase activity"/>
    <property type="evidence" value="ECO:0007669"/>
    <property type="project" value="UniProtKB-KW"/>
</dbReference>
<dbReference type="Gene3D" id="3.40.50.12780">
    <property type="entry name" value="N-terminal domain of ligase-like"/>
    <property type="match status" value="1"/>
</dbReference>
<evidence type="ECO:0000256" key="1">
    <source>
        <dbReference type="ARBA" id="ARBA00006432"/>
    </source>
</evidence>
<dbReference type="GO" id="GO:0006631">
    <property type="term" value="P:fatty acid metabolic process"/>
    <property type="evidence" value="ECO:0007669"/>
    <property type="project" value="UniProtKB-KW"/>
</dbReference>
<dbReference type="Gene3D" id="3.30.300.30">
    <property type="match status" value="1"/>
</dbReference>
<dbReference type="AlphaFoldDB" id="A4XPE3"/>
<dbReference type="PANTHER" id="PTHR43859:SF4">
    <property type="entry name" value="BUTANOATE--COA LIGASE AAE1-RELATED"/>
    <property type="match status" value="1"/>
</dbReference>
<dbReference type="FunFam" id="3.30.300.30:FF:000008">
    <property type="entry name" value="2,3-dihydroxybenzoate-AMP ligase"/>
    <property type="match status" value="1"/>
</dbReference>
<dbReference type="Pfam" id="PF13193">
    <property type="entry name" value="AMP-binding_C"/>
    <property type="match status" value="1"/>
</dbReference>
<dbReference type="InterPro" id="IPR042099">
    <property type="entry name" value="ANL_N_sf"/>
</dbReference>
<dbReference type="InterPro" id="IPR000873">
    <property type="entry name" value="AMP-dep_synth/lig_dom"/>
</dbReference>
<evidence type="ECO:0000256" key="2">
    <source>
        <dbReference type="ARBA" id="ARBA00022598"/>
    </source>
</evidence>
<protein>
    <submittedName>
        <fullName evidence="7">AMP-dependent synthetase and ligase</fullName>
    </submittedName>
</protein>
<keyword evidence="4" id="KW-0443">Lipid metabolism</keyword>
<organism evidence="7">
    <name type="scientific">Ectopseudomonas mendocina (strain ymp)</name>
    <name type="common">Pseudomonas mendocina</name>
    <dbReference type="NCBI Taxonomy" id="399739"/>
    <lineage>
        <taxon>Bacteria</taxon>
        <taxon>Pseudomonadati</taxon>
        <taxon>Pseudomonadota</taxon>
        <taxon>Gammaproteobacteria</taxon>
        <taxon>Pseudomonadales</taxon>
        <taxon>Pseudomonadaceae</taxon>
        <taxon>Ectopseudomonas</taxon>
    </lineage>
</organism>
<dbReference type="EMBL" id="CP000680">
    <property type="protein sequence ID" value="ABP83209.1"/>
    <property type="molecule type" value="Genomic_DNA"/>
</dbReference>
<dbReference type="HOGENOM" id="CLU_000022_59_5_6"/>